<evidence type="ECO:0000313" key="2">
    <source>
        <dbReference type="Proteomes" id="UP001233172"/>
    </source>
</evidence>
<reference evidence="1" key="2">
    <citation type="submission" date="2023-04" db="EMBL/GenBank/DDBJ databases">
        <authorList>
            <person name="Bu L."/>
            <person name="Lu L."/>
            <person name="Laidemitt M.R."/>
            <person name="Zhang S.M."/>
            <person name="Mutuku M."/>
            <person name="Mkoji G."/>
            <person name="Steinauer M."/>
            <person name="Loker E.S."/>
        </authorList>
    </citation>
    <scope>NUCLEOTIDE SEQUENCE</scope>
    <source>
        <strain evidence="1">KasaAsao</strain>
        <tissue evidence="1">Whole Snail</tissue>
    </source>
</reference>
<keyword evidence="2" id="KW-1185">Reference proteome</keyword>
<comment type="caution">
    <text evidence="1">The sequence shown here is derived from an EMBL/GenBank/DDBJ whole genome shotgun (WGS) entry which is preliminary data.</text>
</comment>
<sequence length="70" mass="7490">VPVQRGGGLSPAYRPLQLSITNSLPQNVTSSPLQLSRRTPPAAAETEWAVSSGYHRLHFAAPGRAVKLNL</sequence>
<evidence type="ECO:0000313" key="1">
    <source>
        <dbReference type="EMBL" id="KAK0050392.1"/>
    </source>
</evidence>
<feature type="non-terminal residue" evidence="1">
    <location>
        <position position="1"/>
    </location>
</feature>
<organism evidence="1 2">
    <name type="scientific">Biomphalaria pfeifferi</name>
    <name type="common">Bloodfluke planorb</name>
    <name type="synonym">Freshwater snail</name>
    <dbReference type="NCBI Taxonomy" id="112525"/>
    <lineage>
        <taxon>Eukaryota</taxon>
        <taxon>Metazoa</taxon>
        <taxon>Spiralia</taxon>
        <taxon>Lophotrochozoa</taxon>
        <taxon>Mollusca</taxon>
        <taxon>Gastropoda</taxon>
        <taxon>Heterobranchia</taxon>
        <taxon>Euthyneura</taxon>
        <taxon>Panpulmonata</taxon>
        <taxon>Hygrophila</taxon>
        <taxon>Lymnaeoidea</taxon>
        <taxon>Planorbidae</taxon>
        <taxon>Biomphalaria</taxon>
    </lineage>
</organism>
<accession>A0AAD8BA05</accession>
<name>A0AAD8BA05_BIOPF</name>
<protein>
    <submittedName>
        <fullName evidence="1">Uncharacterized protein</fullName>
    </submittedName>
</protein>
<dbReference type="EMBL" id="JASAOG010000115">
    <property type="protein sequence ID" value="KAK0050392.1"/>
    <property type="molecule type" value="Genomic_DNA"/>
</dbReference>
<proteinExistence type="predicted"/>
<dbReference type="Proteomes" id="UP001233172">
    <property type="component" value="Unassembled WGS sequence"/>
</dbReference>
<reference evidence="1" key="1">
    <citation type="journal article" date="2023" name="PLoS Negl. Trop. Dis.">
        <title>A genome sequence for Biomphalaria pfeifferi, the major vector snail for the human-infecting parasite Schistosoma mansoni.</title>
        <authorList>
            <person name="Bu L."/>
            <person name="Lu L."/>
            <person name="Laidemitt M.R."/>
            <person name="Zhang S.M."/>
            <person name="Mutuku M."/>
            <person name="Mkoji G."/>
            <person name="Steinauer M."/>
            <person name="Loker E.S."/>
        </authorList>
    </citation>
    <scope>NUCLEOTIDE SEQUENCE</scope>
    <source>
        <strain evidence="1">KasaAsao</strain>
    </source>
</reference>
<gene>
    <name evidence="1" type="ORF">Bpfe_020276</name>
</gene>
<dbReference type="AlphaFoldDB" id="A0AAD8BA05"/>